<dbReference type="GeneID" id="98067839"/>
<dbReference type="Proteomes" id="UP000004892">
    <property type="component" value="Unassembled WGS sequence"/>
</dbReference>
<keyword evidence="4" id="KW-0378">Hydrolase</keyword>
<dbReference type="PATRIC" id="fig|742817.3.peg.179"/>
<dbReference type="InterPro" id="IPR000064">
    <property type="entry name" value="NLP_P60_dom"/>
</dbReference>
<proteinExistence type="inferred from homology"/>
<evidence type="ECO:0000313" key="9">
    <source>
        <dbReference type="Proteomes" id="UP000004892"/>
    </source>
</evidence>
<dbReference type="PROSITE" id="PS51257">
    <property type="entry name" value="PROKAR_LIPOPROTEIN"/>
    <property type="match status" value="1"/>
</dbReference>
<evidence type="ECO:0000259" key="7">
    <source>
        <dbReference type="PROSITE" id="PS51935"/>
    </source>
</evidence>
<dbReference type="MEROPS" id="C40.004"/>
<sequence>MHKILFYFLCLLLVCSCSSQRKLAQKQHTASHLSSKLGFQVSPKDPLQLYQEASAWLGVPYRYGGNTKKGVDCSGLVCNIYKNVYHLSLERTVIGMYKKNCRKISRNKLKPGDLVFFNTATKRKSISHVGIYLKKNTFIHATTASGVRLSELNEPYYKKRWIKGGQVKK</sequence>
<dbReference type="RefSeq" id="WP_009135327.1">
    <property type="nucleotide sequence ID" value="NZ_JH594596.1"/>
</dbReference>
<organism evidence="8 9">
    <name type="scientific">Odoribacter laneus YIT 12061</name>
    <dbReference type="NCBI Taxonomy" id="742817"/>
    <lineage>
        <taxon>Bacteria</taxon>
        <taxon>Pseudomonadati</taxon>
        <taxon>Bacteroidota</taxon>
        <taxon>Bacteroidia</taxon>
        <taxon>Bacteroidales</taxon>
        <taxon>Odoribacteraceae</taxon>
        <taxon>Odoribacter</taxon>
    </lineage>
</organism>
<keyword evidence="2" id="KW-0645">Protease</keyword>
<dbReference type="Pfam" id="PF00877">
    <property type="entry name" value="NLPC_P60"/>
    <property type="match status" value="1"/>
</dbReference>
<dbReference type="InterPro" id="IPR052062">
    <property type="entry name" value="Murein_DD/LD_carboxypeptidase"/>
</dbReference>
<dbReference type="InterPro" id="IPR038765">
    <property type="entry name" value="Papain-like_cys_pep_sf"/>
</dbReference>
<comment type="similarity">
    <text evidence="1">Belongs to the peptidase C40 family.</text>
</comment>
<evidence type="ECO:0000313" key="8">
    <source>
        <dbReference type="EMBL" id="EHP51171.1"/>
    </source>
</evidence>
<dbReference type="GO" id="GO:0008234">
    <property type="term" value="F:cysteine-type peptidase activity"/>
    <property type="evidence" value="ECO:0007669"/>
    <property type="project" value="UniProtKB-KW"/>
</dbReference>
<comment type="caution">
    <text evidence="8">The sequence shown here is derived from an EMBL/GenBank/DDBJ whole genome shotgun (WGS) entry which is preliminary data.</text>
</comment>
<dbReference type="eggNOG" id="COG0791">
    <property type="taxonomic scope" value="Bacteria"/>
</dbReference>
<dbReference type="SUPFAM" id="SSF54001">
    <property type="entry name" value="Cysteine proteinases"/>
    <property type="match status" value="1"/>
</dbReference>
<protein>
    <recommendedName>
        <fullName evidence="7">NlpC/P60 domain-containing protein</fullName>
    </recommendedName>
</protein>
<evidence type="ECO:0000256" key="1">
    <source>
        <dbReference type="ARBA" id="ARBA00007074"/>
    </source>
</evidence>
<keyword evidence="5" id="KW-0788">Thiol protease</keyword>
<evidence type="ECO:0000256" key="2">
    <source>
        <dbReference type="ARBA" id="ARBA00022670"/>
    </source>
</evidence>
<feature type="chain" id="PRO_5003548578" description="NlpC/P60 domain-containing protein" evidence="6">
    <location>
        <begin position="25"/>
        <end position="169"/>
    </location>
</feature>
<keyword evidence="9" id="KW-1185">Reference proteome</keyword>
<evidence type="ECO:0000256" key="4">
    <source>
        <dbReference type="ARBA" id="ARBA00022801"/>
    </source>
</evidence>
<dbReference type="AlphaFoldDB" id="H1DCW6"/>
<dbReference type="PANTHER" id="PTHR47360:SF1">
    <property type="entry name" value="ENDOPEPTIDASE NLPC-RELATED"/>
    <property type="match status" value="1"/>
</dbReference>
<evidence type="ECO:0000256" key="3">
    <source>
        <dbReference type="ARBA" id="ARBA00022729"/>
    </source>
</evidence>
<evidence type="ECO:0000256" key="5">
    <source>
        <dbReference type="ARBA" id="ARBA00022807"/>
    </source>
</evidence>
<feature type="signal peptide" evidence="6">
    <location>
        <begin position="1"/>
        <end position="24"/>
    </location>
</feature>
<dbReference type="GO" id="GO:0006508">
    <property type="term" value="P:proteolysis"/>
    <property type="evidence" value="ECO:0007669"/>
    <property type="project" value="UniProtKB-KW"/>
</dbReference>
<name>H1DCW6_9BACT</name>
<dbReference type="Gene3D" id="3.90.1720.10">
    <property type="entry name" value="endopeptidase domain like (from Nostoc punctiforme)"/>
    <property type="match status" value="1"/>
</dbReference>
<dbReference type="EMBL" id="ADMC01000001">
    <property type="protein sequence ID" value="EHP51171.1"/>
    <property type="molecule type" value="Genomic_DNA"/>
</dbReference>
<accession>H1DCW6</accession>
<keyword evidence="3 6" id="KW-0732">Signal</keyword>
<dbReference type="PROSITE" id="PS51935">
    <property type="entry name" value="NLPC_P60"/>
    <property type="match status" value="1"/>
</dbReference>
<evidence type="ECO:0000256" key="6">
    <source>
        <dbReference type="SAM" id="SignalP"/>
    </source>
</evidence>
<dbReference type="PANTHER" id="PTHR47360">
    <property type="entry name" value="MUREIN DD-ENDOPEPTIDASE MEPS/MUREIN LD-CARBOXYPEPTIDASE"/>
    <property type="match status" value="1"/>
</dbReference>
<feature type="domain" description="NlpC/P60" evidence="7">
    <location>
        <begin position="43"/>
        <end position="168"/>
    </location>
</feature>
<reference evidence="8 9" key="1">
    <citation type="submission" date="2012-01" db="EMBL/GenBank/DDBJ databases">
        <title>The Genome Sequence of Odoribacter laneus YIT 12061.</title>
        <authorList>
            <consortium name="The Broad Institute Genome Sequencing Platform"/>
            <person name="Earl A."/>
            <person name="Ward D."/>
            <person name="Feldgarden M."/>
            <person name="Gevers D."/>
            <person name="Morotomi M."/>
            <person name="Young S.K."/>
            <person name="Zeng Q."/>
            <person name="Gargeya S."/>
            <person name="Fitzgerald M."/>
            <person name="Haas B."/>
            <person name="Abouelleil A."/>
            <person name="Alvarado L."/>
            <person name="Arachchi H.M."/>
            <person name="Berlin A."/>
            <person name="Chapman S.B."/>
            <person name="Gearin G."/>
            <person name="Goldberg J."/>
            <person name="Griggs A."/>
            <person name="Gujja S."/>
            <person name="Hansen M."/>
            <person name="Heiman D."/>
            <person name="Howarth C."/>
            <person name="Larimer J."/>
            <person name="Lui A."/>
            <person name="MacDonald P.J.P."/>
            <person name="McCowen C."/>
            <person name="Montmayeur A."/>
            <person name="Murphy C."/>
            <person name="Neiman D."/>
            <person name="Pearson M."/>
            <person name="Priest M."/>
            <person name="Roberts A."/>
            <person name="Saif S."/>
            <person name="Shea T."/>
            <person name="Sisk P."/>
            <person name="Stolte C."/>
            <person name="Sykes S."/>
            <person name="Wortman J."/>
            <person name="Nusbaum C."/>
            <person name="Birren B."/>
        </authorList>
    </citation>
    <scope>NUCLEOTIDE SEQUENCE [LARGE SCALE GENOMIC DNA]</scope>
    <source>
        <strain evidence="8 9">YIT 12061</strain>
    </source>
</reference>
<dbReference type="HOGENOM" id="CLU_016043_9_0_10"/>
<gene>
    <name evidence="8" type="ORF">HMPREF9449_00173</name>
</gene>